<comment type="caution">
    <text evidence="2">The sequence shown here is derived from an EMBL/GenBank/DDBJ whole genome shotgun (WGS) entry which is preliminary data.</text>
</comment>
<dbReference type="Pfam" id="PF03478">
    <property type="entry name" value="Beta-prop_KIB1-4"/>
    <property type="match status" value="1"/>
</dbReference>
<dbReference type="PANTHER" id="PTHR44259">
    <property type="entry name" value="OS07G0183000 PROTEIN-RELATED"/>
    <property type="match status" value="1"/>
</dbReference>
<evidence type="ECO:0000313" key="3">
    <source>
        <dbReference type="Proteomes" id="UP000825729"/>
    </source>
</evidence>
<dbReference type="AlphaFoldDB" id="A0AAV7EMJ1"/>
<feature type="domain" description="KIB1-4 beta-propeller" evidence="1">
    <location>
        <begin position="110"/>
        <end position="212"/>
    </location>
</feature>
<organism evidence="2 3">
    <name type="scientific">Aristolochia fimbriata</name>
    <name type="common">White veined hardy Dutchman's pipe vine</name>
    <dbReference type="NCBI Taxonomy" id="158543"/>
    <lineage>
        <taxon>Eukaryota</taxon>
        <taxon>Viridiplantae</taxon>
        <taxon>Streptophyta</taxon>
        <taxon>Embryophyta</taxon>
        <taxon>Tracheophyta</taxon>
        <taxon>Spermatophyta</taxon>
        <taxon>Magnoliopsida</taxon>
        <taxon>Magnoliidae</taxon>
        <taxon>Piperales</taxon>
        <taxon>Aristolochiaceae</taxon>
        <taxon>Aristolochia</taxon>
    </lineage>
</organism>
<dbReference type="InterPro" id="IPR050942">
    <property type="entry name" value="F-box_BR-signaling"/>
</dbReference>
<gene>
    <name evidence="2" type="ORF">H6P81_008423</name>
</gene>
<evidence type="ECO:0000259" key="1">
    <source>
        <dbReference type="Pfam" id="PF03478"/>
    </source>
</evidence>
<dbReference type="EMBL" id="JAINDJ010000004">
    <property type="protein sequence ID" value="KAG9448458.1"/>
    <property type="molecule type" value="Genomic_DNA"/>
</dbReference>
<sequence length="231" mass="25655">MPTHPFSPAAEKSKRVCGTGNGGWVIISTDDAGGQEISLFNHFTGSEISLPSLITTANNINELIHSSSSSSSSSSSNKNLHVDRPVSTLSTFVEDCSFSIRLPCRSSNSSPAPDPKRFHSSNRYPLESIHGELFQVVWCPRLSDSYSEVGIEVFRIRGHGGAYRSEDDKGWWVRVTHLVDQIFLLGYYASFALSSSHFTTLAACKANWIYHNGGFCYPNSHIFIYISYRKF</sequence>
<proteinExistence type="predicted"/>
<reference evidence="2 3" key="1">
    <citation type="submission" date="2021-07" db="EMBL/GenBank/DDBJ databases">
        <title>The Aristolochia fimbriata genome: insights into angiosperm evolution, floral development and chemical biosynthesis.</title>
        <authorList>
            <person name="Jiao Y."/>
        </authorList>
    </citation>
    <scope>NUCLEOTIDE SEQUENCE [LARGE SCALE GENOMIC DNA]</scope>
    <source>
        <strain evidence="2">IBCAS-2021</strain>
        <tissue evidence="2">Leaf</tissue>
    </source>
</reference>
<dbReference type="Proteomes" id="UP000825729">
    <property type="component" value="Unassembled WGS sequence"/>
</dbReference>
<keyword evidence="3" id="KW-1185">Reference proteome</keyword>
<name>A0AAV7EMJ1_ARIFI</name>
<dbReference type="PANTHER" id="PTHR44259:SF114">
    <property type="entry name" value="OS06G0707300 PROTEIN"/>
    <property type="match status" value="1"/>
</dbReference>
<protein>
    <recommendedName>
        <fullName evidence="1">KIB1-4 beta-propeller domain-containing protein</fullName>
    </recommendedName>
</protein>
<accession>A0AAV7EMJ1</accession>
<dbReference type="InterPro" id="IPR005174">
    <property type="entry name" value="KIB1-4_b-propeller"/>
</dbReference>
<evidence type="ECO:0000313" key="2">
    <source>
        <dbReference type="EMBL" id="KAG9448458.1"/>
    </source>
</evidence>